<keyword evidence="2" id="KW-1133">Transmembrane helix</keyword>
<feature type="transmembrane region" description="Helical" evidence="2">
    <location>
        <begin position="7"/>
        <end position="28"/>
    </location>
</feature>
<comment type="caution">
    <text evidence="3">The sequence shown here is derived from an EMBL/GenBank/DDBJ whole genome shotgun (WGS) entry which is preliminary data.</text>
</comment>
<keyword evidence="4" id="KW-1185">Reference proteome</keyword>
<reference evidence="3" key="1">
    <citation type="submission" date="2023-03" db="EMBL/GenBank/DDBJ databases">
        <title>Complete genome of Cladonia borealis.</title>
        <authorList>
            <person name="Park H."/>
        </authorList>
    </citation>
    <scope>NUCLEOTIDE SEQUENCE</scope>
    <source>
        <strain evidence="3">ANT050790</strain>
    </source>
</reference>
<keyword evidence="2" id="KW-0812">Transmembrane</keyword>
<proteinExistence type="predicted"/>
<evidence type="ECO:0000313" key="3">
    <source>
        <dbReference type="EMBL" id="KAK0517219.1"/>
    </source>
</evidence>
<sequence length="119" mass="13407">MTILSKVVPLFILFIVLAVAAFIGYAAYTIATDIAEKTSKKMEQKNISFGKEGMKIGVKEVKTENYVDATQSLLVKAWNYSSWPAYKSRFWNKDNKEKEQPQKARTPYTRSSSSGKAKA</sequence>
<dbReference type="PANTHER" id="PTHR42077">
    <property type="entry name" value="YALI0F30239P"/>
    <property type="match status" value="1"/>
</dbReference>
<accession>A0AA39RB02</accession>
<organism evidence="3 4">
    <name type="scientific">Cladonia borealis</name>
    <dbReference type="NCBI Taxonomy" id="184061"/>
    <lineage>
        <taxon>Eukaryota</taxon>
        <taxon>Fungi</taxon>
        <taxon>Dikarya</taxon>
        <taxon>Ascomycota</taxon>
        <taxon>Pezizomycotina</taxon>
        <taxon>Lecanoromycetes</taxon>
        <taxon>OSLEUM clade</taxon>
        <taxon>Lecanoromycetidae</taxon>
        <taxon>Lecanorales</taxon>
        <taxon>Lecanorineae</taxon>
        <taxon>Cladoniaceae</taxon>
        <taxon>Cladonia</taxon>
    </lineage>
</organism>
<dbReference type="AlphaFoldDB" id="A0AA39RB02"/>
<gene>
    <name evidence="3" type="ORF">JMJ35_000374</name>
</gene>
<evidence type="ECO:0000256" key="1">
    <source>
        <dbReference type="SAM" id="MobiDB-lite"/>
    </source>
</evidence>
<evidence type="ECO:0000256" key="2">
    <source>
        <dbReference type="SAM" id="Phobius"/>
    </source>
</evidence>
<keyword evidence="2" id="KW-0472">Membrane</keyword>
<feature type="compositionally biased region" description="Polar residues" evidence="1">
    <location>
        <begin position="108"/>
        <end position="119"/>
    </location>
</feature>
<evidence type="ECO:0000313" key="4">
    <source>
        <dbReference type="Proteomes" id="UP001166286"/>
    </source>
</evidence>
<dbReference type="EMBL" id="JAFEKC020000001">
    <property type="protein sequence ID" value="KAK0517219.1"/>
    <property type="molecule type" value="Genomic_DNA"/>
</dbReference>
<name>A0AA39RB02_9LECA</name>
<dbReference type="Proteomes" id="UP001166286">
    <property type="component" value="Unassembled WGS sequence"/>
</dbReference>
<feature type="region of interest" description="Disordered" evidence="1">
    <location>
        <begin position="94"/>
        <end position="119"/>
    </location>
</feature>
<dbReference type="PANTHER" id="PTHR42077:SF1">
    <property type="entry name" value="YALI0F30239P"/>
    <property type="match status" value="1"/>
</dbReference>
<protein>
    <submittedName>
        <fullName evidence="3">Uncharacterized protein</fullName>
    </submittedName>
</protein>